<dbReference type="Gene3D" id="3.40.50.300">
    <property type="entry name" value="P-loop containing nucleotide triphosphate hydrolases"/>
    <property type="match status" value="1"/>
</dbReference>
<sequence length="317" mass="35077">MNQTTNSIAQQERGHTLLSAPVLTTNSFGFLQELMADVSVEEIWINRPGQVWFADSDGHHRLQLAFSSQSLMRLIEQLLRASGRRLDTSKPFVDATLFDGSRLHVVIPNVVREHPSLNIRKFQKKQLSLDSLVQNRTLSAEQAAKLKIAIHDRKSIVISGATHSGKTTLLTACLNEFDEQERLISAEDTFELHCRVEDWVALQTREDQAVVGPVVDLRRLIRESLRMRPTRLAVGEVRGSEAAELLVALNSGVPAYLTIHANSAASAFEKLVALSLNAGENISERFARATFAASIGLSVHCERVGSNRSVTELVEHG</sequence>
<proteinExistence type="inferred from homology"/>
<dbReference type="Gene3D" id="3.30.450.370">
    <property type="match status" value="1"/>
</dbReference>
<organism evidence="3">
    <name type="scientific">freshwater metagenome</name>
    <dbReference type="NCBI Taxonomy" id="449393"/>
    <lineage>
        <taxon>unclassified sequences</taxon>
        <taxon>metagenomes</taxon>
        <taxon>ecological metagenomes</taxon>
    </lineage>
</organism>
<evidence type="ECO:0000313" key="3">
    <source>
        <dbReference type="EMBL" id="CAB4539949.1"/>
    </source>
</evidence>
<dbReference type="AlphaFoldDB" id="A0A6J6BNH5"/>
<dbReference type="SUPFAM" id="SSF52540">
    <property type="entry name" value="P-loop containing nucleoside triphosphate hydrolases"/>
    <property type="match status" value="1"/>
</dbReference>
<dbReference type="PANTHER" id="PTHR30486">
    <property type="entry name" value="TWITCHING MOTILITY PROTEIN PILT"/>
    <property type="match status" value="1"/>
</dbReference>
<dbReference type="CDD" id="cd01130">
    <property type="entry name" value="VirB11-like_ATPase"/>
    <property type="match status" value="1"/>
</dbReference>
<gene>
    <name evidence="3" type="ORF">UFOPK1410_00649</name>
</gene>
<evidence type="ECO:0000259" key="2">
    <source>
        <dbReference type="Pfam" id="PF00437"/>
    </source>
</evidence>
<dbReference type="Pfam" id="PF00437">
    <property type="entry name" value="T2SSE"/>
    <property type="match status" value="1"/>
</dbReference>
<name>A0A6J6BNH5_9ZZZZ</name>
<dbReference type="InterPro" id="IPR050921">
    <property type="entry name" value="T4SS_GSP_E_ATPase"/>
</dbReference>
<dbReference type="EMBL" id="CAEZSH010000070">
    <property type="protein sequence ID" value="CAB4539949.1"/>
    <property type="molecule type" value="Genomic_DNA"/>
</dbReference>
<comment type="similarity">
    <text evidence="1">Belongs to the GSP E family.</text>
</comment>
<dbReference type="PANTHER" id="PTHR30486:SF6">
    <property type="entry name" value="TYPE IV PILUS RETRACTATION ATPASE PILT"/>
    <property type="match status" value="1"/>
</dbReference>
<dbReference type="InterPro" id="IPR001482">
    <property type="entry name" value="T2SS/T4SS_dom"/>
</dbReference>
<feature type="domain" description="Bacterial type II secretion system protein E" evidence="2">
    <location>
        <begin position="27"/>
        <end position="279"/>
    </location>
</feature>
<evidence type="ECO:0000256" key="1">
    <source>
        <dbReference type="ARBA" id="ARBA00006611"/>
    </source>
</evidence>
<dbReference type="GO" id="GO:0016887">
    <property type="term" value="F:ATP hydrolysis activity"/>
    <property type="evidence" value="ECO:0007669"/>
    <property type="project" value="InterPro"/>
</dbReference>
<dbReference type="InterPro" id="IPR027417">
    <property type="entry name" value="P-loop_NTPase"/>
</dbReference>
<reference evidence="3" key="1">
    <citation type="submission" date="2020-05" db="EMBL/GenBank/DDBJ databases">
        <authorList>
            <person name="Chiriac C."/>
            <person name="Salcher M."/>
            <person name="Ghai R."/>
            <person name="Kavagutti S V."/>
        </authorList>
    </citation>
    <scope>NUCLEOTIDE SEQUENCE</scope>
</reference>
<protein>
    <submittedName>
        <fullName evidence="3">Unannotated protein</fullName>
    </submittedName>
</protein>
<accession>A0A6J6BNH5</accession>